<evidence type="ECO:0008006" key="3">
    <source>
        <dbReference type="Google" id="ProtNLM"/>
    </source>
</evidence>
<reference evidence="1 2" key="1">
    <citation type="submission" date="2020-10" db="EMBL/GenBank/DDBJ databases">
        <authorList>
            <person name="Castelo-Branco R."/>
            <person name="Eusebio N."/>
            <person name="Adriana R."/>
            <person name="Vieira A."/>
            <person name="Brugerolle De Fraissinette N."/>
            <person name="Rezende De Castro R."/>
            <person name="Schneider M.P."/>
            <person name="Vasconcelos V."/>
            <person name="Leao P.N."/>
        </authorList>
    </citation>
    <scope>NUCLEOTIDE SEQUENCE [LARGE SCALE GENOMIC DNA]</scope>
    <source>
        <strain evidence="1 2">LEGE 03274</strain>
    </source>
</reference>
<gene>
    <name evidence="1" type="ORF">IQ215_05060</name>
</gene>
<keyword evidence="2" id="KW-1185">Reference proteome</keyword>
<dbReference type="RefSeq" id="WP_193800220.1">
    <property type="nucleotide sequence ID" value="NZ_JADEWC010000007.1"/>
</dbReference>
<accession>A0ABR9V2F3</accession>
<organism evidence="1 2">
    <name type="scientific">Cyanobacterium stanieri LEGE 03274</name>
    <dbReference type="NCBI Taxonomy" id="1828756"/>
    <lineage>
        <taxon>Bacteria</taxon>
        <taxon>Bacillati</taxon>
        <taxon>Cyanobacteriota</taxon>
        <taxon>Cyanophyceae</taxon>
        <taxon>Oscillatoriophycideae</taxon>
        <taxon>Chroococcales</taxon>
        <taxon>Geminocystaceae</taxon>
        <taxon>Cyanobacterium</taxon>
    </lineage>
</organism>
<evidence type="ECO:0000313" key="1">
    <source>
        <dbReference type="EMBL" id="MBE9222062.1"/>
    </source>
</evidence>
<proteinExistence type="predicted"/>
<dbReference type="Proteomes" id="UP000654604">
    <property type="component" value="Unassembled WGS sequence"/>
</dbReference>
<dbReference type="EMBL" id="JADEWC010000007">
    <property type="protein sequence ID" value="MBE9222062.1"/>
    <property type="molecule type" value="Genomic_DNA"/>
</dbReference>
<evidence type="ECO:0000313" key="2">
    <source>
        <dbReference type="Proteomes" id="UP000654604"/>
    </source>
</evidence>
<name>A0ABR9V2F3_9CHRO</name>
<protein>
    <recommendedName>
        <fullName evidence="3">CopG family transcriptional regulator</fullName>
    </recommendedName>
</protein>
<comment type="caution">
    <text evidence="1">The sequence shown here is derived from an EMBL/GenBank/DDBJ whole genome shotgun (WGS) entry which is preliminary data.</text>
</comment>
<sequence>MPRKKEDILADGFNTRYKAIGMEDVKMGKKVFGLVFPQKYQDILEKMDRNQRIPFMREAIIKAIDNLDS</sequence>